<evidence type="ECO:0000313" key="1">
    <source>
        <dbReference type="EMBL" id="PAT40426.1"/>
    </source>
</evidence>
<gene>
    <name evidence="1" type="ORF">CK623_06085</name>
</gene>
<dbReference type="AlphaFoldDB" id="A0A2A2ARF8"/>
<comment type="caution">
    <text evidence="1">The sequence shown here is derived from an EMBL/GenBank/DDBJ whole genome shotgun (WGS) entry which is preliminary data.</text>
</comment>
<evidence type="ECO:0000313" key="2">
    <source>
        <dbReference type="Proteomes" id="UP000218644"/>
    </source>
</evidence>
<protein>
    <submittedName>
        <fullName evidence="1">Uncharacterized protein</fullName>
    </submittedName>
</protein>
<dbReference type="EMBL" id="NSJD01000006">
    <property type="protein sequence ID" value="PAT40426.1"/>
    <property type="molecule type" value="Genomic_DNA"/>
</dbReference>
<proteinExistence type="predicted"/>
<name>A0A2A2ARF8_9BURK</name>
<organism evidence="1 2">
    <name type="scientific">Vandammella animalimorsus</name>
    <dbReference type="NCBI Taxonomy" id="2029117"/>
    <lineage>
        <taxon>Bacteria</taxon>
        <taxon>Pseudomonadati</taxon>
        <taxon>Pseudomonadota</taxon>
        <taxon>Betaproteobacteria</taxon>
        <taxon>Burkholderiales</taxon>
        <taxon>Comamonadaceae</taxon>
        <taxon>Vandammella</taxon>
    </lineage>
</organism>
<dbReference type="Proteomes" id="UP000218644">
    <property type="component" value="Unassembled WGS sequence"/>
</dbReference>
<accession>A0A2A2ARF8</accession>
<reference evidence="1 2" key="1">
    <citation type="submission" date="2017-08" db="EMBL/GenBank/DDBJ databases">
        <title>WGS of Clinical strains of the CDC Group NO-1 linked to zoonotic infections in humans.</title>
        <authorList>
            <person name="Bernier A.-M."/>
            <person name="Bernard K."/>
        </authorList>
    </citation>
    <scope>NUCLEOTIDE SEQUENCE [LARGE SCALE GENOMIC DNA]</scope>
    <source>
        <strain evidence="1 2">NML79-0751</strain>
    </source>
</reference>
<dbReference type="RefSeq" id="WP_095556779.1">
    <property type="nucleotide sequence ID" value="NZ_NSJD01000006.1"/>
</dbReference>
<sequence length="199" mass="21931">MNPPATPVPRQPRQRPRSFNPMLTGADYPQALIDGIVAQLPRPLFATVDLPRFVRGCCGSYSLSLPEKHDICTRIAYLSQYQVDALLSTFDTERADFAKLLHKEWPVVAGLGARAWLQTAMLANYLGAGYGAEQERQALHAMLAAKYDTPSKRLRLRFALVTHCGHGNAVIKEYVFGPFLRTAQQGSAPPAGPPLPQTF</sequence>